<feature type="region of interest" description="Disordered" evidence="1">
    <location>
        <begin position="1"/>
        <end position="21"/>
    </location>
</feature>
<evidence type="ECO:0000256" key="1">
    <source>
        <dbReference type="SAM" id="MobiDB-lite"/>
    </source>
</evidence>
<feature type="compositionally biased region" description="Polar residues" evidence="1">
    <location>
        <begin position="1"/>
        <end position="13"/>
    </location>
</feature>
<evidence type="ECO:0000313" key="2">
    <source>
        <dbReference type="EMBL" id="JAD57624.1"/>
    </source>
</evidence>
<reference evidence="2" key="2">
    <citation type="journal article" date="2015" name="Data Brief">
        <title>Shoot transcriptome of the giant reed, Arundo donax.</title>
        <authorList>
            <person name="Barrero R.A."/>
            <person name="Guerrero F.D."/>
            <person name="Moolhuijzen P."/>
            <person name="Goolsby J.A."/>
            <person name="Tidwell J."/>
            <person name="Bellgard S.E."/>
            <person name="Bellgard M.I."/>
        </authorList>
    </citation>
    <scope>NUCLEOTIDE SEQUENCE</scope>
    <source>
        <tissue evidence="2">Shoot tissue taken approximately 20 cm above the soil surface</tissue>
    </source>
</reference>
<dbReference type="EMBL" id="GBRH01240271">
    <property type="protein sequence ID" value="JAD57624.1"/>
    <property type="molecule type" value="Transcribed_RNA"/>
</dbReference>
<sequence>MQWCSHFSQSTGNDGALRKKN</sequence>
<protein>
    <submittedName>
        <fullName evidence="2">Uncharacterized protein</fullName>
    </submittedName>
</protein>
<name>A0A0A9B101_ARUDO</name>
<proteinExistence type="predicted"/>
<dbReference type="AlphaFoldDB" id="A0A0A9B101"/>
<accession>A0A0A9B101</accession>
<organism evidence="2">
    <name type="scientific">Arundo donax</name>
    <name type="common">Giant reed</name>
    <name type="synonym">Donax arundinaceus</name>
    <dbReference type="NCBI Taxonomy" id="35708"/>
    <lineage>
        <taxon>Eukaryota</taxon>
        <taxon>Viridiplantae</taxon>
        <taxon>Streptophyta</taxon>
        <taxon>Embryophyta</taxon>
        <taxon>Tracheophyta</taxon>
        <taxon>Spermatophyta</taxon>
        <taxon>Magnoliopsida</taxon>
        <taxon>Liliopsida</taxon>
        <taxon>Poales</taxon>
        <taxon>Poaceae</taxon>
        <taxon>PACMAD clade</taxon>
        <taxon>Arundinoideae</taxon>
        <taxon>Arundineae</taxon>
        <taxon>Arundo</taxon>
    </lineage>
</organism>
<reference evidence="2" key="1">
    <citation type="submission" date="2014-09" db="EMBL/GenBank/DDBJ databases">
        <authorList>
            <person name="Magalhaes I.L.F."/>
            <person name="Oliveira U."/>
            <person name="Santos F.R."/>
            <person name="Vidigal T.H.D.A."/>
            <person name="Brescovit A.D."/>
            <person name="Santos A.J."/>
        </authorList>
    </citation>
    <scope>NUCLEOTIDE SEQUENCE</scope>
    <source>
        <tissue evidence="2">Shoot tissue taken approximately 20 cm above the soil surface</tissue>
    </source>
</reference>